<name>A0A1W0E8F5_9MICR</name>
<dbReference type="OrthoDB" id="2194483at2759"/>
<dbReference type="EMBL" id="MNPJ01000007">
    <property type="protein sequence ID" value="OQS55535.1"/>
    <property type="molecule type" value="Genomic_DNA"/>
</dbReference>
<dbReference type="AlphaFoldDB" id="A0A1W0E8F5"/>
<gene>
    <name evidence="1" type="ORF">EHP00_561</name>
</gene>
<dbReference type="Proteomes" id="UP000192758">
    <property type="component" value="Unassembled WGS sequence"/>
</dbReference>
<organism evidence="1 2">
    <name type="scientific">Ecytonucleospora hepatopenaei</name>
    <dbReference type="NCBI Taxonomy" id="646526"/>
    <lineage>
        <taxon>Eukaryota</taxon>
        <taxon>Fungi</taxon>
        <taxon>Fungi incertae sedis</taxon>
        <taxon>Microsporidia</taxon>
        <taxon>Enterocytozoonidae</taxon>
        <taxon>Ecytonucleospora</taxon>
    </lineage>
</organism>
<accession>A0A1W0E8F5</accession>
<sequence length="277" mass="32847">MTYIFKEINEKILKFRKEEQIQLVKYYIDTALKKLTDNKTVFNNKKLILLLNILKYAKNEESKKLLIQVGLSNKINNARTMILDLIDIDFSGEQKVFYRPDKWIGIVLKDILETFDYERILDDNILKTNRGLEKINLTDEKVMHAKEFIIEKDEKPEIKSSEIEYKVVKFNDNIDSEDLLLCLEIYNKKLCSAFVNIFCSCDKFNSSGNQLLLNLVAYIDKMSFLNYDFYSFLRKIKMNFLENKSMKMEDIVTSFLTYKHDKKNKKKETKQAPNLDK</sequence>
<proteinExistence type="predicted"/>
<evidence type="ECO:0000313" key="2">
    <source>
        <dbReference type="Proteomes" id="UP000192758"/>
    </source>
</evidence>
<reference evidence="1 2" key="1">
    <citation type="journal article" date="2017" name="Environ. Microbiol.">
        <title>Decay of the glycolytic pathway and adaptation to intranuclear parasitism within Enterocytozoonidae microsporidia.</title>
        <authorList>
            <person name="Wiredu Boakye D."/>
            <person name="Jaroenlak P."/>
            <person name="Prachumwat A."/>
            <person name="Williams T.A."/>
            <person name="Bateman K.S."/>
            <person name="Itsathitphaisarn O."/>
            <person name="Sritunyalucksana K."/>
            <person name="Paszkiewicz K.H."/>
            <person name="Moore K.A."/>
            <person name="Stentiford G.D."/>
            <person name="Williams B.A."/>
        </authorList>
    </citation>
    <scope>NUCLEOTIDE SEQUENCE [LARGE SCALE GENOMIC DNA]</scope>
    <source>
        <strain evidence="1 2">TH1</strain>
    </source>
</reference>
<comment type="caution">
    <text evidence="1">The sequence shown here is derived from an EMBL/GenBank/DDBJ whole genome shotgun (WGS) entry which is preliminary data.</text>
</comment>
<protein>
    <submittedName>
        <fullName evidence="1">Uncharacterized protein</fullName>
    </submittedName>
</protein>
<evidence type="ECO:0000313" key="1">
    <source>
        <dbReference type="EMBL" id="OQS55535.1"/>
    </source>
</evidence>
<keyword evidence="2" id="KW-1185">Reference proteome</keyword>
<dbReference type="VEuPathDB" id="MicrosporidiaDB:EHP00_561"/>